<dbReference type="InterPro" id="IPR012337">
    <property type="entry name" value="RNaseH-like_sf"/>
</dbReference>
<evidence type="ECO:0000313" key="3">
    <source>
        <dbReference type="Proteomes" id="UP001488838"/>
    </source>
</evidence>
<dbReference type="AlphaFoldDB" id="A0AAW0IGB3"/>
<feature type="domain" description="Integrase catalytic" evidence="1">
    <location>
        <begin position="1"/>
        <end position="47"/>
    </location>
</feature>
<dbReference type="EMBL" id="JBBHLL010000137">
    <property type="protein sequence ID" value="KAK7813325.1"/>
    <property type="molecule type" value="Genomic_DNA"/>
</dbReference>
<evidence type="ECO:0000259" key="1">
    <source>
        <dbReference type="PROSITE" id="PS50994"/>
    </source>
</evidence>
<accession>A0AAW0IGB3</accession>
<sequence length="106" mass="11893">MAGWVEAFPTRTETANAVAKKIIEEIFPRFGMPKVIGSDNGPAFVAQGMMLKRHLKGFRESKLEEMNWPQSSFMTGTSNFRILETWFSEDPAGTAAAMDVQEDLVY</sequence>
<organism evidence="2 3">
    <name type="scientific">Myodes glareolus</name>
    <name type="common">Bank vole</name>
    <name type="synonym">Clethrionomys glareolus</name>
    <dbReference type="NCBI Taxonomy" id="447135"/>
    <lineage>
        <taxon>Eukaryota</taxon>
        <taxon>Metazoa</taxon>
        <taxon>Chordata</taxon>
        <taxon>Craniata</taxon>
        <taxon>Vertebrata</taxon>
        <taxon>Euteleostomi</taxon>
        <taxon>Mammalia</taxon>
        <taxon>Eutheria</taxon>
        <taxon>Euarchontoglires</taxon>
        <taxon>Glires</taxon>
        <taxon>Rodentia</taxon>
        <taxon>Myomorpha</taxon>
        <taxon>Muroidea</taxon>
        <taxon>Cricetidae</taxon>
        <taxon>Arvicolinae</taxon>
        <taxon>Myodes</taxon>
    </lineage>
</organism>
<gene>
    <name evidence="2" type="ORF">U0070_015522</name>
</gene>
<dbReference type="GO" id="GO:0015074">
    <property type="term" value="P:DNA integration"/>
    <property type="evidence" value="ECO:0007669"/>
    <property type="project" value="InterPro"/>
</dbReference>
<dbReference type="InterPro" id="IPR036397">
    <property type="entry name" value="RNaseH_sf"/>
</dbReference>
<comment type="caution">
    <text evidence="2">The sequence shown here is derived from an EMBL/GenBank/DDBJ whole genome shotgun (WGS) entry which is preliminary data.</text>
</comment>
<dbReference type="SUPFAM" id="SSF53098">
    <property type="entry name" value="Ribonuclease H-like"/>
    <property type="match status" value="1"/>
</dbReference>
<protein>
    <recommendedName>
        <fullName evidence="1">Integrase catalytic domain-containing protein</fullName>
    </recommendedName>
</protein>
<dbReference type="GO" id="GO:0003676">
    <property type="term" value="F:nucleic acid binding"/>
    <property type="evidence" value="ECO:0007669"/>
    <property type="project" value="InterPro"/>
</dbReference>
<evidence type="ECO:0000313" key="2">
    <source>
        <dbReference type="EMBL" id="KAK7813325.1"/>
    </source>
</evidence>
<proteinExistence type="predicted"/>
<reference evidence="2 3" key="1">
    <citation type="journal article" date="2023" name="bioRxiv">
        <title>Conserved and derived expression patterns and positive selection on dental genes reveal complex evolutionary context of ever-growing rodent molars.</title>
        <authorList>
            <person name="Calamari Z.T."/>
            <person name="Song A."/>
            <person name="Cohen E."/>
            <person name="Akter M."/>
            <person name="Roy R.D."/>
            <person name="Hallikas O."/>
            <person name="Christensen M.M."/>
            <person name="Li P."/>
            <person name="Marangoni P."/>
            <person name="Jernvall J."/>
            <person name="Klein O.D."/>
        </authorList>
    </citation>
    <scope>NUCLEOTIDE SEQUENCE [LARGE SCALE GENOMIC DNA]</scope>
    <source>
        <strain evidence="2">V071</strain>
    </source>
</reference>
<name>A0AAW0IGB3_MYOGA</name>
<dbReference type="Gene3D" id="3.30.420.10">
    <property type="entry name" value="Ribonuclease H-like superfamily/Ribonuclease H"/>
    <property type="match status" value="1"/>
</dbReference>
<dbReference type="InterPro" id="IPR001584">
    <property type="entry name" value="Integrase_cat-core"/>
</dbReference>
<dbReference type="Proteomes" id="UP001488838">
    <property type="component" value="Unassembled WGS sequence"/>
</dbReference>
<dbReference type="PROSITE" id="PS50994">
    <property type="entry name" value="INTEGRASE"/>
    <property type="match status" value="1"/>
</dbReference>
<keyword evidence="3" id="KW-1185">Reference proteome</keyword>